<dbReference type="GO" id="GO:0005737">
    <property type="term" value="C:cytoplasm"/>
    <property type="evidence" value="ECO:0007669"/>
    <property type="project" value="TreeGrafter"/>
</dbReference>
<sequence>MISAEKSNMAGLMVFLENKMSHKWILTSRQRCDLEMLLVGGFKPLTGFLTEHDYNSVLNDMRLGSGEVWPVPITLDVNEEFASAIDCGQTIGLYDEDNTLLANLTVSDKWMPDKQFEAEQLFATTDLKHPGVNYLFKQAGSWYIGGRLECIQFPRHYDFVDYRHTPEALKKFFETNKIERIVGFQTRNPMHRAHMELTLRASQEYDAHLLIHPVVGLTKPGDIDYFTRVRCYQKILKAYPRRNATLGLLPLAMRMAGPREALWHALIRKNYGCTHFIVGRDHAGPGNDAAGKPFYEPYAAQDLVRQFKQEIGIEPVFFQEMVYVKERHSFCPVNEIKAEETALNVSGTQLRQMLLSDKSIPEWFSFPGIINELRQSYPAKCKQGFTLFFTGLSGAGKTTLANALMARLMSLGKRNITLLDGDVVRRILANELGFSKADRDLNIRRIGYVASEVTKAGGVAICAAIAPYRDAREQNRQLIASSGGYIEVYLSTSLAACEERDTKGLYAKARRGEIKGFTGIDDPYEAPEQPEITLDTNNLSIEAAVEKIVAYLVNEGYLILEEETEGSNSQIRNDELVTG</sequence>
<protein>
    <recommendedName>
        <fullName evidence="8">Adenylyl-sulfate kinase</fullName>
        <ecNumber evidence="8">2.7.1.25</ecNumber>
    </recommendedName>
    <alternativeName>
        <fullName evidence="8">APS kinase</fullName>
    </alternativeName>
    <alternativeName>
        <fullName evidence="8">ATP adenosine-5'-phosphosulfate 3'-phosphotransferase</fullName>
    </alternativeName>
    <alternativeName>
        <fullName evidence="8">Adenosine-5'-phosphosulfate kinase</fullName>
    </alternativeName>
</protein>
<dbReference type="Pfam" id="PF14306">
    <property type="entry name" value="PUA_2"/>
    <property type="match status" value="1"/>
</dbReference>
<dbReference type="EMBL" id="LNXT01000044">
    <property type="protein sequence ID" value="KTC68744.1"/>
    <property type="molecule type" value="Genomic_DNA"/>
</dbReference>
<dbReference type="AlphaFoldDB" id="A0A378I685"/>
<dbReference type="CDD" id="cd02027">
    <property type="entry name" value="APSK"/>
    <property type="match status" value="1"/>
</dbReference>
<evidence type="ECO:0000256" key="3">
    <source>
        <dbReference type="ARBA" id="ARBA00022679"/>
    </source>
</evidence>
<dbReference type="UniPathway" id="UPA00140">
    <property type="reaction ID" value="UER00205"/>
</dbReference>
<evidence type="ECO:0000256" key="6">
    <source>
        <dbReference type="ARBA" id="ARBA00022840"/>
    </source>
</evidence>
<feature type="domain" description="APS kinase" evidence="9">
    <location>
        <begin position="383"/>
        <end position="535"/>
    </location>
</feature>
<dbReference type="InterPro" id="IPR015947">
    <property type="entry name" value="PUA-like_sf"/>
</dbReference>
<dbReference type="NCBIfam" id="TIGR00339">
    <property type="entry name" value="sopT"/>
    <property type="match status" value="1"/>
</dbReference>
<comment type="function">
    <text evidence="8">Catalyzes the synthesis of activated sulfate.</text>
</comment>
<feature type="domain" description="ATP-sulfurylase PUA-like" evidence="11">
    <location>
        <begin position="20"/>
        <end position="152"/>
    </location>
</feature>
<evidence type="ECO:0000313" key="13">
    <source>
        <dbReference type="EMBL" id="STX30270.1"/>
    </source>
</evidence>
<dbReference type="InterPro" id="IPR014729">
    <property type="entry name" value="Rossmann-like_a/b/a_fold"/>
</dbReference>
<feature type="binding site" evidence="8">
    <location>
        <begin position="391"/>
        <end position="398"/>
    </location>
    <ligand>
        <name>ATP</name>
        <dbReference type="ChEBI" id="CHEBI:30616"/>
    </ligand>
</feature>
<evidence type="ECO:0000256" key="7">
    <source>
        <dbReference type="ARBA" id="ARBA00049370"/>
    </source>
</evidence>
<dbReference type="InterPro" id="IPR002891">
    <property type="entry name" value="APS"/>
</dbReference>
<dbReference type="OrthoDB" id="9804504at2"/>
<dbReference type="Pfam" id="PF01583">
    <property type="entry name" value="APS_kinase"/>
    <property type="match status" value="1"/>
</dbReference>
<keyword evidence="5 8" id="KW-0547">Nucleotide-binding</keyword>
<accession>A0A378I685</accession>
<dbReference type="Gene3D" id="3.40.50.620">
    <property type="entry name" value="HUPs"/>
    <property type="match status" value="1"/>
</dbReference>
<evidence type="ECO:0000259" key="11">
    <source>
        <dbReference type="Pfam" id="PF14306"/>
    </source>
</evidence>
<evidence type="ECO:0000256" key="8">
    <source>
        <dbReference type="HAMAP-Rule" id="MF_00065"/>
    </source>
</evidence>
<dbReference type="InterPro" id="IPR050512">
    <property type="entry name" value="Sulf_AdTrans/APS_kinase"/>
</dbReference>
<evidence type="ECO:0000256" key="2">
    <source>
        <dbReference type="ARBA" id="ARBA00004806"/>
    </source>
</evidence>
<dbReference type="Gene3D" id="3.10.400.10">
    <property type="entry name" value="Sulfate adenylyltransferase"/>
    <property type="match status" value="1"/>
</dbReference>
<reference evidence="12 14" key="1">
    <citation type="submission" date="2015-11" db="EMBL/GenBank/DDBJ databases">
        <title>Genomic analysis of 38 Legionella species identifies large and diverse effector repertoires.</title>
        <authorList>
            <person name="Burstein D."/>
            <person name="Amaro F."/>
            <person name="Zusman T."/>
            <person name="Lifshitz Z."/>
            <person name="Cohen O."/>
            <person name="Gilbert J.A."/>
            <person name="Pupko T."/>
            <person name="Shuman H.A."/>
            <person name="Segal G."/>
        </authorList>
    </citation>
    <scope>NUCLEOTIDE SEQUENCE [LARGE SCALE GENOMIC DNA]</scope>
    <source>
        <strain evidence="12 14">CDC#1407-AL-14</strain>
    </source>
</reference>
<dbReference type="PANTHER" id="PTHR42700">
    <property type="entry name" value="SULFATE ADENYLYLTRANSFERASE"/>
    <property type="match status" value="1"/>
</dbReference>
<dbReference type="GO" id="GO:0010134">
    <property type="term" value="P:sulfate assimilation via adenylyl sulfate reduction"/>
    <property type="evidence" value="ECO:0007669"/>
    <property type="project" value="TreeGrafter"/>
</dbReference>
<evidence type="ECO:0000259" key="9">
    <source>
        <dbReference type="Pfam" id="PF01583"/>
    </source>
</evidence>
<gene>
    <name evidence="13" type="primary">sat</name>
    <name evidence="8 13" type="synonym">cysC</name>
    <name evidence="12" type="synonym">sat/cysC</name>
    <name evidence="12" type="ORF">Lbir_2277</name>
    <name evidence="13" type="ORF">NCTC12437_00023</name>
</gene>
<dbReference type="NCBIfam" id="NF004040">
    <property type="entry name" value="PRK05537.1"/>
    <property type="match status" value="1"/>
</dbReference>
<dbReference type="CDD" id="cd00517">
    <property type="entry name" value="ATPS"/>
    <property type="match status" value="1"/>
</dbReference>
<evidence type="ECO:0000259" key="10">
    <source>
        <dbReference type="Pfam" id="PF01747"/>
    </source>
</evidence>
<dbReference type="Gene3D" id="3.40.50.300">
    <property type="entry name" value="P-loop containing nucleotide triphosphate hydrolases"/>
    <property type="match status" value="1"/>
</dbReference>
<dbReference type="NCBIfam" id="TIGR00455">
    <property type="entry name" value="apsK"/>
    <property type="match status" value="1"/>
</dbReference>
<dbReference type="GO" id="GO:0004781">
    <property type="term" value="F:sulfate adenylyltransferase (ATP) activity"/>
    <property type="evidence" value="ECO:0007669"/>
    <property type="project" value="UniProtKB-EC"/>
</dbReference>
<evidence type="ECO:0000313" key="14">
    <source>
        <dbReference type="Proteomes" id="UP000054735"/>
    </source>
</evidence>
<dbReference type="PANTHER" id="PTHR42700:SF1">
    <property type="entry name" value="SULFATE ADENYLYLTRANSFERASE"/>
    <property type="match status" value="1"/>
</dbReference>
<keyword evidence="8 13" id="KW-0418">Kinase</keyword>
<feature type="domain" description="Sulphate adenylyltransferase catalytic" evidence="10">
    <location>
        <begin position="161"/>
        <end position="375"/>
    </location>
</feature>
<evidence type="ECO:0000256" key="4">
    <source>
        <dbReference type="ARBA" id="ARBA00022695"/>
    </source>
</evidence>
<proteinExistence type="inferred from homology"/>
<dbReference type="GO" id="GO:0004020">
    <property type="term" value="F:adenylylsulfate kinase activity"/>
    <property type="evidence" value="ECO:0007669"/>
    <property type="project" value="UniProtKB-UniRule"/>
</dbReference>
<dbReference type="FunFam" id="3.40.50.300:FF:000802">
    <property type="entry name" value="Sulfate adenylyltransferase"/>
    <property type="match status" value="1"/>
</dbReference>
<dbReference type="GO" id="GO:0005524">
    <property type="term" value="F:ATP binding"/>
    <property type="evidence" value="ECO:0007669"/>
    <property type="project" value="UniProtKB-UniRule"/>
</dbReference>
<dbReference type="SUPFAM" id="SSF52374">
    <property type="entry name" value="Nucleotidylyl transferase"/>
    <property type="match status" value="1"/>
</dbReference>
<comment type="catalytic activity">
    <reaction evidence="1 8">
        <text>adenosine 5'-phosphosulfate + ATP = 3'-phosphoadenylyl sulfate + ADP + H(+)</text>
        <dbReference type="Rhea" id="RHEA:24152"/>
        <dbReference type="ChEBI" id="CHEBI:15378"/>
        <dbReference type="ChEBI" id="CHEBI:30616"/>
        <dbReference type="ChEBI" id="CHEBI:58243"/>
        <dbReference type="ChEBI" id="CHEBI:58339"/>
        <dbReference type="ChEBI" id="CHEBI:456216"/>
        <dbReference type="EC" id="2.7.1.25"/>
    </reaction>
</comment>
<dbReference type="InterPro" id="IPR002650">
    <property type="entry name" value="Sulphate_adenylyltransferase"/>
</dbReference>
<dbReference type="Pfam" id="PF01747">
    <property type="entry name" value="ATP-sulfurylase"/>
    <property type="match status" value="1"/>
</dbReference>
<dbReference type="GO" id="GO:0070814">
    <property type="term" value="P:hydrogen sulfide biosynthetic process"/>
    <property type="evidence" value="ECO:0007669"/>
    <property type="project" value="UniProtKB-UniRule"/>
</dbReference>
<dbReference type="HAMAP" id="MF_00065">
    <property type="entry name" value="Adenylyl_sulf_kinase"/>
    <property type="match status" value="1"/>
</dbReference>
<dbReference type="SUPFAM" id="SSF52540">
    <property type="entry name" value="P-loop containing nucleoside triphosphate hydrolases"/>
    <property type="match status" value="1"/>
</dbReference>
<dbReference type="Proteomes" id="UP000255066">
    <property type="component" value="Unassembled WGS sequence"/>
</dbReference>
<dbReference type="EC" id="2.7.1.25" evidence="8"/>
<evidence type="ECO:0000256" key="5">
    <source>
        <dbReference type="ARBA" id="ARBA00022741"/>
    </source>
</evidence>
<dbReference type="STRING" id="28083.Lbir_2277"/>
<evidence type="ECO:0000313" key="12">
    <source>
        <dbReference type="EMBL" id="KTC68744.1"/>
    </source>
</evidence>
<dbReference type="GO" id="GO:0019379">
    <property type="term" value="P:sulfate assimilation, phosphoadenylyl sulfate reduction by phosphoadenylyl-sulfate reductase (thioredoxin)"/>
    <property type="evidence" value="ECO:0007669"/>
    <property type="project" value="TreeGrafter"/>
</dbReference>
<dbReference type="EMBL" id="UGNW01000001">
    <property type="protein sequence ID" value="STX30270.1"/>
    <property type="molecule type" value="Genomic_DNA"/>
</dbReference>
<dbReference type="InterPro" id="IPR024951">
    <property type="entry name" value="Sulfurylase_cat_dom"/>
</dbReference>
<evidence type="ECO:0000313" key="15">
    <source>
        <dbReference type="Proteomes" id="UP000255066"/>
    </source>
</evidence>
<organism evidence="13 15">
    <name type="scientific">Legionella birminghamensis</name>
    <dbReference type="NCBI Taxonomy" id="28083"/>
    <lineage>
        <taxon>Bacteria</taxon>
        <taxon>Pseudomonadati</taxon>
        <taxon>Pseudomonadota</taxon>
        <taxon>Gammaproteobacteria</taxon>
        <taxon>Legionellales</taxon>
        <taxon>Legionellaceae</taxon>
        <taxon>Legionella</taxon>
    </lineage>
</organism>
<dbReference type="InterPro" id="IPR059117">
    <property type="entry name" value="APS_kinase_dom"/>
</dbReference>
<keyword evidence="6 8" id="KW-0067">ATP-binding</keyword>
<dbReference type="InterPro" id="IPR025980">
    <property type="entry name" value="ATP-Sase_PUA-like_dom"/>
</dbReference>
<keyword evidence="4" id="KW-0548">Nucleotidyltransferase</keyword>
<comment type="similarity">
    <text evidence="8">Belongs to the APS kinase family.</text>
</comment>
<comment type="catalytic activity">
    <reaction evidence="7">
        <text>sulfate + ATP + H(+) = adenosine 5'-phosphosulfate + diphosphate</text>
        <dbReference type="Rhea" id="RHEA:18133"/>
        <dbReference type="ChEBI" id="CHEBI:15378"/>
        <dbReference type="ChEBI" id="CHEBI:16189"/>
        <dbReference type="ChEBI" id="CHEBI:30616"/>
        <dbReference type="ChEBI" id="CHEBI:33019"/>
        <dbReference type="ChEBI" id="CHEBI:58243"/>
        <dbReference type="EC" id="2.7.7.4"/>
    </reaction>
</comment>
<comment type="pathway">
    <text evidence="2 8">Sulfur metabolism; hydrogen sulfide biosynthesis; sulfite from sulfate: step 2/3.</text>
</comment>
<dbReference type="InterPro" id="IPR027417">
    <property type="entry name" value="P-loop_NTPase"/>
</dbReference>
<dbReference type="Proteomes" id="UP000054735">
    <property type="component" value="Unassembled WGS sequence"/>
</dbReference>
<keyword evidence="8" id="KW-0597">Phosphoprotein</keyword>
<dbReference type="SUPFAM" id="SSF88697">
    <property type="entry name" value="PUA domain-like"/>
    <property type="match status" value="1"/>
</dbReference>
<evidence type="ECO:0000256" key="1">
    <source>
        <dbReference type="ARBA" id="ARBA00001823"/>
    </source>
</evidence>
<comment type="caution">
    <text evidence="8">Lacks conserved residue(s) required for the propagation of feature annotation.</text>
</comment>
<reference evidence="13 15" key="2">
    <citation type="submission" date="2018-06" db="EMBL/GenBank/DDBJ databases">
        <authorList>
            <consortium name="Pathogen Informatics"/>
            <person name="Doyle S."/>
        </authorList>
    </citation>
    <scope>NUCLEOTIDE SEQUENCE [LARGE SCALE GENOMIC DNA]</scope>
    <source>
        <strain evidence="13 15">NCTC12437</strain>
    </source>
</reference>
<keyword evidence="14" id="KW-1185">Reference proteome</keyword>
<dbReference type="NCBIfam" id="NF003013">
    <property type="entry name" value="PRK03846.1"/>
    <property type="match status" value="1"/>
</dbReference>
<name>A0A378I685_9GAMM</name>
<keyword evidence="3 8" id="KW-0808">Transferase</keyword>